<feature type="compositionally biased region" description="Basic residues" evidence="1">
    <location>
        <begin position="226"/>
        <end position="241"/>
    </location>
</feature>
<accession>A0A9N9TRL6</accession>
<keyword evidence="2" id="KW-0732">Signal</keyword>
<feature type="signal peptide" evidence="2">
    <location>
        <begin position="1"/>
        <end position="17"/>
    </location>
</feature>
<gene>
    <name evidence="3" type="ORF">PHYEVI_LOCUS7261</name>
</gene>
<organism evidence="3 4">
    <name type="scientific">Phyllotreta striolata</name>
    <name type="common">Striped flea beetle</name>
    <name type="synonym">Crioceris striolata</name>
    <dbReference type="NCBI Taxonomy" id="444603"/>
    <lineage>
        <taxon>Eukaryota</taxon>
        <taxon>Metazoa</taxon>
        <taxon>Ecdysozoa</taxon>
        <taxon>Arthropoda</taxon>
        <taxon>Hexapoda</taxon>
        <taxon>Insecta</taxon>
        <taxon>Pterygota</taxon>
        <taxon>Neoptera</taxon>
        <taxon>Endopterygota</taxon>
        <taxon>Coleoptera</taxon>
        <taxon>Polyphaga</taxon>
        <taxon>Cucujiformia</taxon>
        <taxon>Chrysomeloidea</taxon>
        <taxon>Chrysomelidae</taxon>
        <taxon>Galerucinae</taxon>
        <taxon>Alticini</taxon>
        <taxon>Phyllotreta</taxon>
    </lineage>
</organism>
<evidence type="ECO:0000313" key="3">
    <source>
        <dbReference type="EMBL" id="CAG9860913.1"/>
    </source>
</evidence>
<proteinExistence type="predicted"/>
<feature type="compositionally biased region" description="Basic and acidic residues" evidence="1">
    <location>
        <begin position="136"/>
        <end position="168"/>
    </location>
</feature>
<dbReference type="EMBL" id="OU900097">
    <property type="protein sequence ID" value="CAG9860913.1"/>
    <property type="molecule type" value="Genomic_DNA"/>
</dbReference>
<dbReference type="OrthoDB" id="8195832at2759"/>
<evidence type="ECO:0000256" key="1">
    <source>
        <dbReference type="SAM" id="MobiDB-lite"/>
    </source>
</evidence>
<dbReference type="Proteomes" id="UP001153712">
    <property type="component" value="Chromosome 4"/>
</dbReference>
<evidence type="ECO:0000256" key="2">
    <source>
        <dbReference type="SAM" id="SignalP"/>
    </source>
</evidence>
<evidence type="ECO:0000313" key="4">
    <source>
        <dbReference type="Proteomes" id="UP001153712"/>
    </source>
</evidence>
<protein>
    <submittedName>
        <fullName evidence="3">Uncharacterized protein</fullName>
    </submittedName>
</protein>
<reference evidence="3" key="1">
    <citation type="submission" date="2022-01" db="EMBL/GenBank/DDBJ databases">
        <authorList>
            <person name="King R."/>
        </authorList>
    </citation>
    <scope>NUCLEOTIDE SEQUENCE</scope>
</reference>
<feature type="compositionally biased region" description="Basic and acidic residues" evidence="1">
    <location>
        <begin position="242"/>
        <end position="251"/>
    </location>
</feature>
<feature type="compositionally biased region" description="Polar residues" evidence="1">
    <location>
        <begin position="263"/>
        <end position="278"/>
    </location>
</feature>
<feature type="region of interest" description="Disordered" evidence="1">
    <location>
        <begin position="136"/>
        <end position="178"/>
    </location>
</feature>
<dbReference type="InterPro" id="IPR031959">
    <property type="entry name" value="DUF4779"/>
</dbReference>
<feature type="region of interest" description="Disordered" evidence="1">
    <location>
        <begin position="200"/>
        <end position="311"/>
    </location>
</feature>
<keyword evidence="4" id="KW-1185">Reference proteome</keyword>
<feature type="compositionally biased region" description="Basic and acidic residues" evidence="1">
    <location>
        <begin position="212"/>
        <end position="225"/>
    </location>
</feature>
<name>A0A9N9TRL6_PHYSR</name>
<feature type="chain" id="PRO_5040466576" evidence="2">
    <location>
        <begin position="18"/>
        <end position="361"/>
    </location>
</feature>
<dbReference type="Pfam" id="PF16009">
    <property type="entry name" value="DUF4779"/>
    <property type="match status" value="1"/>
</dbReference>
<sequence>MIRLLLVLVSSVSSISSFPSGSPLYQYKYQTEDVLKTAASNVPLRGYHVMEGGYYPSEGRGYIAPSPQYTGQFLAPLGHQFLLPQYSLGGFLGGGTGLAQGGLVQGGLGQGGLGHYPQVGQLGGAVGHYPHKIGGEEISKEEFSGGKKNLNEEKYERSEGKKGEESSEGKAGYAKGEAAAKDVQGEAGYYSNADGEKKIVEDGKEYQGGQKYQKEGKSGEEETTKKGHKKGHKIKSFKTSHHKDESGKSEEYYDEEHDEGGNTAFNGQTGSFGENAASSFKGGKEDSKFNSAEAKKEGHFKKEHSIGKAEGDEGKYAEKKFAGNEATFARKNGADEQSLLGHQESSKFIKSQPFVIPFYQP</sequence>
<feature type="compositionally biased region" description="Basic and acidic residues" evidence="1">
    <location>
        <begin position="282"/>
        <end position="297"/>
    </location>
</feature>
<dbReference type="AlphaFoldDB" id="A0A9N9TRL6"/>